<protein>
    <recommendedName>
        <fullName evidence="3">DUF6536 domain-containing protein</fullName>
    </recommendedName>
</protein>
<dbReference type="PANTHER" id="PTHR35395">
    <property type="entry name" value="DUF6536 DOMAIN-CONTAINING PROTEIN"/>
    <property type="match status" value="1"/>
</dbReference>
<keyword evidence="2" id="KW-0812">Transmembrane</keyword>
<name>A0AAN8EXI6_9EURO</name>
<feature type="compositionally biased region" description="Polar residues" evidence="1">
    <location>
        <begin position="58"/>
        <end position="74"/>
    </location>
</feature>
<organism evidence="4 5">
    <name type="scientific">Knufia fluminis</name>
    <dbReference type="NCBI Taxonomy" id="191047"/>
    <lineage>
        <taxon>Eukaryota</taxon>
        <taxon>Fungi</taxon>
        <taxon>Dikarya</taxon>
        <taxon>Ascomycota</taxon>
        <taxon>Pezizomycotina</taxon>
        <taxon>Eurotiomycetes</taxon>
        <taxon>Chaetothyriomycetidae</taxon>
        <taxon>Chaetothyriales</taxon>
        <taxon>Trichomeriaceae</taxon>
        <taxon>Knufia</taxon>
    </lineage>
</organism>
<accession>A0AAN8EXI6</accession>
<sequence>MGSRRQKAPLWPPSRHGAYQNVSSTEELALRDSPNLSTPGTGMSIAYKSLLTPKISPSPYNTPGLDSTQTTPNLGGSPGDLKYESEQLRRSWFGYGWRGGARIAFIGTSLVLVTNITLMLYMTLAYEKMDGFPVIYRGSCENAEQQNSLWHFFLNVLSTGLLSASNYCMQLLSAPTRANINRAHSTGHWLDIGIPSIRNLRFSDWKRRSLWLLLCVSSIPLHLVYNSTFYAAIATNDYNILYATEDFVNGGGYDTSKFPTTSAQNITFFHNDAKNWTYLNNQDCIQNYAHDFITKYRNVIAVVANETTAADDTLLALAVNELPKSGYLDATFDPFAWICNDTQTTNKTGVHDRNSVGFVPCASQARELEDMADTWWKSGGYHISHCLAEAIHPDCHLHFSPHLMGPVILMNIIKCLVAFYVAFRMVDTPLVTLGDAIQSFVKQPDPTTTGLCLTTAHEAERTFGRTAAHMAPRPPQTFQAQRHRWAKVITKRQWLLLLSMLSIMVLGLLGGIIVGTKSLAPPTIANAWSISLGTVETQNLVLGANLPQLGASAVLITALVANAPQALLSFLYMVYNTIFTLLYLGDDWDMFGAYTGTTKSRFRFTSKKQTHRYLRVSNPKGNQKSTHFLNLPYRYAIPLICVSGFLHWLMSQSLYLANISVIPRDGTLPRHDEITTVAFAPQGMIWLTALALVMAAVVLGSGLRKFGGQMSIVGSNSAAISAACHLEMMPERRRREMVLRKVAWGEIPSSGTEETQRPRHVDSFMGGLGIDTSSRGGAKTGTVYTADDFSEVMDRNSDDLEGGGYEAVRGDVELIDSRGVGKSSAVAHCSFSDGFVFKPEVGKVYA</sequence>
<feature type="transmembrane region" description="Helical" evidence="2">
    <location>
        <begin position="403"/>
        <end position="423"/>
    </location>
</feature>
<feature type="transmembrane region" description="Helical" evidence="2">
    <location>
        <begin position="540"/>
        <end position="560"/>
    </location>
</feature>
<feature type="transmembrane region" description="Helical" evidence="2">
    <location>
        <begin position="152"/>
        <end position="172"/>
    </location>
</feature>
<dbReference type="Proteomes" id="UP001316803">
    <property type="component" value="Unassembled WGS sequence"/>
</dbReference>
<gene>
    <name evidence="4" type="ORF">OHC33_003472</name>
</gene>
<evidence type="ECO:0000313" key="4">
    <source>
        <dbReference type="EMBL" id="KAK5955831.1"/>
    </source>
</evidence>
<evidence type="ECO:0000259" key="3">
    <source>
        <dbReference type="Pfam" id="PF20163"/>
    </source>
</evidence>
<feature type="transmembrane region" description="Helical" evidence="2">
    <location>
        <begin position="678"/>
        <end position="700"/>
    </location>
</feature>
<evidence type="ECO:0000256" key="2">
    <source>
        <dbReference type="SAM" id="Phobius"/>
    </source>
</evidence>
<feature type="domain" description="DUF6536" evidence="3">
    <location>
        <begin position="97"/>
        <end position="248"/>
    </location>
</feature>
<keyword evidence="2" id="KW-1133">Transmembrane helix</keyword>
<feature type="transmembrane region" description="Helical" evidence="2">
    <location>
        <begin position="210"/>
        <end position="233"/>
    </location>
</feature>
<feature type="region of interest" description="Disordered" evidence="1">
    <location>
        <begin position="1"/>
        <end position="36"/>
    </location>
</feature>
<dbReference type="InterPro" id="IPR046623">
    <property type="entry name" value="DUF6536"/>
</dbReference>
<comment type="caution">
    <text evidence="4">The sequence shown here is derived from an EMBL/GenBank/DDBJ whole genome shotgun (WGS) entry which is preliminary data.</text>
</comment>
<dbReference type="PANTHER" id="PTHR35395:SF1">
    <property type="entry name" value="DUF6536 DOMAIN-CONTAINING PROTEIN"/>
    <property type="match status" value="1"/>
</dbReference>
<feature type="transmembrane region" description="Helical" evidence="2">
    <location>
        <begin position="103"/>
        <end position="124"/>
    </location>
</feature>
<dbReference type="AlphaFoldDB" id="A0AAN8EXI6"/>
<evidence type="ECO:0000313" key="5">
    <source>
        <dbReference type="Proteomes" id="UP001316803"/>
    </source>
</evidence>
<dbReference type="Pfam" id="PF20163">
    <property type="entry name" value="DUF6536"/>
    <property type="match status" value="1"/>
</dbReference>
<proteinExistence type="predicted"/>
<feature type="transmembrane region" description="Helical" evidence="2">
    <location>
        <begin position="635"/>
        <end position="657"/>
    </location>
</feature>
<feature type="transmembrane region" description="Helical" evidence="2">
    <location>
        <begin position="567"/>
        <end position="585"/>
    </location>
</feature>
<feature type="transmembrane region" description="Helical" evidence="2">
    <location>
        <begin position="494"/>
        <end position="520"/>
    </location>
</feature>
<reference evidence="4 5" key="1">
    <citation type="submission" date="2022-12" db="EMBL/GenBank/DDBJ databases">
        <title>Genomic features and morphological characterization of a novel Knufia sp. strain isolated from spacecraft assembly facility.</title>
        <authorList>
            <person name="Teixeira M."/>
            <person name="Chander A.M."/>
            <person name="Stajich J.E."/>
            <person name="Venkateswaran K."/>
        </authorList>
    </citation>
    <scope>NUCLEOTIDE SEQUENCE [LARGE SCALE GENOMIC DNA]</scope>
    <source>
        <strain evidence="4 5">FJI-L2-BK-P2</strain>
    </source>
</reference>
<keyword evidence="5" id="KW-1185">Reference proteome</keyword>
<dbReference type="EMBL" id="JAKLMC020000006">
    <property type="protein sequence ID" value="KAK5955831.1"/>
    <property type="molecule type" value="Genomic_DNA"/>
</dbReference>
<keyword evidence="2" id="KW-0472">Membrane</keyword>
<feature type="region of interest" description="Disordered" evidence="1">
    <location>
        <begin position="58"/>
        <end position="79"/>
    </location>
</feature>
<evidence type="ECO:0000256" key="1">
    <source>
        <dbReference type="SAM" id="MobiDB-lite"/>
    </source>
</evidence>